<accession>A0A2A6CJQ2</accession>
<keyword evidence="2" id="KW-1185">Reference proteome</keyword>
<dbReference type="EnsemblMetazoa" id="PPA41424.1">
    <property type="protein sequence ID" value="PPA41424.1"/>
    <property type="gene ID" value="WBGene00279793"/>
</dbReference>
<sequence>MMLGCHLALIVVFTLLVKCESVKPPNVHPDVLLEQVGTMWMKKSTIQVEYTIGVSPSNDVAQSFCGSEMLLKQRSIVKRDTDSIAADENNKFAALDDTRYHATDVNWFEHRILGPIIRWFCKIRGNSGCVPDNTLEKYDEIQRNLTYFIKMAEDNMIQVEESNLLETIIDESVLPLHMRNDPHLQNLVLDRAMRADQDIDLREALFFAQVTPLGCTSSNSILLSIVLVDFRDAAHTTLFQVMHAGSFNLNKTMLNRMRIPSHIAVDSEGKYKFVDLTKCAHSGFGNYMCPEVGAVVPSACDLETLSGCALHDMKFVANSTGDIDVIVELGMAYVIATNRQHVYTVTSLERERIRTPPSGILKIKLKQDHKLIVGTRTLLGMDPYLHEKEHEPNFSWESQEVSSNNSHVDSFGNKHFMEEIEHDDEHDEKHRMETSTEISEWDAIFDFIIENLKLYYIMSAIDIVVLTLISILLKMIFNKVQAVRGPMIYLLLLLMAVATHGAIELSRHLVSADVGRALIVQNKALTKTEIHVDFKMLAEMGTFALRNICANSSNDDALPGRVKRSMDSKELSWCLHTDCSESVWEMKKMEAHLDHAQQAVAILLLRSHHRMKYSDLTNLIYRNRIPLSLKNNKGFQIPVLLINTLRIPQQLLSVVPIFQLMTTMKFSILRCTSLDSATFRLVAPNFMGADGGAIMKVEHIGAFSPDRSRLLIKQMPPYAVASQRDGIQAFMEDECTNKKWGIFVCHKNAHTAADACNLATLNGCSRTRNLDSSNEGFIHHTSLGDEVIIRTRIEEYTQTNSKGVSQRMKVLGNGIFKMKIMKGTNVTFVHRALPQLRRGEWMELKAKTENMLHIAEWTTSDTESAVERHHSFGDSVKYWLIEGFIPFGGVVFYEMKSLLILFSLSLAVTSAIDESMPSGSPSLEENKPSLNYSHPRLLFEYIGQVRIIAHIRRLHFAAPLPFYMTVTNKWRGVLWRGETSHGYLNKHSTTGLNLNHTLVAALDRNMHAIDSNIESLAGAGYERLSWYFADSLTTWMKLPLVFLDSKIF</sequence>
<dbReference type="Proteomes" id="UP000005239">
    <property type="component" value="Unassembled WGS sequence"/>
</dbReference>
<evidence type="ECO:0000313" key="1">
    <source>
        <dbReference type="EnsemblMetazoa" id="PPA41424.1"/>
    </source>
</evidence>
<protein>
    <submittedName>
        <fullName evidence="1">Uncharacterized protein</fullName>
    </submittedName>
</protein>
<dbReference type="AlphaFoldDB" id="A0A2A6CJQ2"/>
<evidence type="ECO:0000313" key="2">
    <source>
        <dbReference type="Proteomes" id="UP000005239"/>
    </source>
</evidence>
<reference evidence="2" key="1">
    <citation type="journal article" date="2008" name="Nat. Genet.">
        <title>The Pristionchus pacificus genome provides a unique perspective on nematode lifestyle and parasitism.</title>
        <authorList>
            <person name="Dieterich C."/>
            <person name="Clifton S.W."/>
            <person name="Schuster L.N."/>
            <person name="Chinwalla A."/>
            <person name="Delehaunty K."/>
            <person name="Dinkelacker I."/>
            <person name="Fulton L."/>
            <person name="Fulton R."/>
            <person name="Godfrey J."/>
            <person name="Minx P."/>
            <person name="Mitreva M."/>
            <person name="Roeseler W."/>
            <person name="Tian H."/>
            <person name="Witte H."/>
            <person name="Yang S.P."/>
            <person name="Wilson R.K."/>
            <person name="Sommer R.J."/>
        </authorList>
    </citation>
    <scope>NUCLEOTIDE SEQUENCE [LARGE SCALE GENOMIC DNA]</scope>
    <source>
        <strain evidence="2">PS312</strain>
    </source>
</reference>
<proteinExistence type="predicted"/>
<accession>A0A8R1Z1K6</accession>
<organism evidence="1 2">
    <name type="scientific">Pristionchus pacificus</name>
    <name type="common">Parasitic nematode worm</name>
    <dbReference type="NCBI Taxonomy" id="54126"/>
    <lineage>
        <taxon>Eukaryota</taxon>
        <taxon>Metazoa</taxon>
        <taxon>Ecdysozoa</taxon>
        <taxon>Nematoda</taxon>
        <taxon>Chromadorea</taxon>
        <taxon>Rhabditida</taxon>
        <taxon>Rhabditina</taxon>
        <taxon>Diplogasteromorpha</taxon>
        <taxon>Diplogasteroidea</taxon>
        <taxon>Neodiplogasteridae</taxon>
        <taxon>Pristionchus</taxon>
    </lineage>
</organism>
<name>A0A2A6CJQ2_PRIPA</name>
<gene>
    <name evidence="1" type="primary">WBGene00279793</name>
</gene>
<reference evidence="1" key="2">
    <citation type="submission" date="2022-06" db="UniProtKB">
        <authorList>
            <consortium name="EnsemblMetazoa"/>
        </authorList>
    </citation>
    <scope>IDENTIFICATION</scope>
    <source>
        <strain evidence="1">PS312</strain>
    </source>
</reference>